<name>A0A0K9NVU4_ZOSMR</name>
<dbReference type="OrthoDB" id="667871at2759"/>
<dbReference type="Pfam" id="PF23112">
    <property type="entry name" value="PUB62-63_C"/>
    <property type="match status" value="1"/>
</dbReference>
<dbReference type="AlphaFoldDB" id="A0A0K9NVU4"/>
<dbReference type="PANTHER" id="PTHR33644">
    <property type="entry name" value="U-BOX DOMAIN-CONTAINING PROTEIN 62-RELATED"/>
    <property type="match status" value="1"/>
</dbReference>
<protein>
    <recommendedName>
        <fullName evidence="2">PUB 62/63 C-terminal domain-containing protein</fullName>
    </recommendedName>
</protein>
<evidence type="ECO:0000313" key="4">
    <source>
        <dbReference type="Proteomes" id="UP000036987"/>
    </source>
</evidence>
<dbReference type="Gene3D" id="3.30.40.10">
    <property type="entry name" value="Zinc/RING finger domain, C3HC4 (zinc finger)"/>
    <property type="match status" value="1"/>
</dbReference>
<dbReference type="PANTHER" id="PTHR33644:SF5">
    <property type="entry name" value="U-BOX DOMAIN-CONTAINING PROTEIN 62"/>
    <property type="match status" value="1"/>
</dbReference>
<reference evidence="4" key="1">
    <citation type="journal article" date="2016" name="Nature">
        <title>The genome of the seagrass Zostera marina reveals angiosperm adaptation to the sea.</title>
        <authorList>
            <person name="Olsen J.L."/>
            <person name="Rouze P."/>
            <person name="Verhelst B."/>
            <person name="Lin Y.-C."/>
            <person name="Bayer T."/>
            <person name="Collen J."/>
            <person name="Dattolo E."/>
            <person name="De Paoli E."/>
            <person name="Dittami S."/>
            <person name="Maumus F."/>
            <person name="Michel G."/>
            <person name="Kersting A."/>
            <person name="Lauritano C."/>
            <person name="Lohaus R."/>
            <person name="Toepel M."/>
            <person name="Tonon T."/>
            <person name="Vanneste K."/>
            <person name="Amirebrahimi M."/>
            <person name="Brakel J."/>
            <person name="Bostroem C."/>
            <person name="Chovatia M."/>
            <person name="Grimwood J."/>
            <person name="Jenkins J.W."/>
            <person name="Jueterbock A."/>
            <person name="Mraz A."/>
            <person name="Stam W.T."/>
            <person name="Tice H."/>
            <person name="Bornberg-Bauer E."/>
            <person name="Green P.J."/>
            <person name="Pearson G.A."/>
            <person name="Procaccini G."/>
            <person name="Duarte C.M."/>
            <person name="Schmutz J."/>
            <person name="Reusch T.B.H."/>
            <person name="Van de Peer Y."/>
        </authorList>
    </citation>
    <scope>NUCLEOTIDE SEQUENCE [LARGE SCALE GENOMIC DNA]</scope>
    <source>
        <strain evidence="4">cv. Finnish</strain>
    </source>
</reference>
<evidence type="ECO:0000256" key="1">
    <source>
        <dbReference type="SAM" id="MobiDB-lite"/>
    </source>
</evidence>
<comment type="caution">
    <text evidence="3">The sequence shown here is derived from an EMBL/GenBank/DDBJ whole genome shotgun (WGS) entry which is preliminary data.</text>
</comment>
<feature type="compositionally biased region" description="Polar residues" evidence="1">
    <location>
        <begin position="53"/>
        <end position="67"/>
    </location>
</feature>
<proteinExistence type="predicted"/>
<evidence type="ECO:0000259" key="2">
    <source>
        <dbReference type="Pfam" id="PF23112"/>
    </source>
</evidence>
<organism evidence="3 4">
    <name type="scientific">Zostera marina</name>
    <name type="common">Eelgrass</name>
    <dbReference type="NCBI Taxonomy" id="29655"/>
    <lineage>
        <taxon>Eukaryota</taxon>
        <taxon>Viridiplantae</taxon>
        <taxon>Streptophyta</taxon>
        <taxon>Embryophyta</taxon>
        <taxon>Tracheophyta</taxon>
        <taxon>Spermatophyta</taxon>
        <taxon>Magnoliopsida</taxon>
        <taxon>Liliopsida</taxon>
        <taxon>Zosteraceae</taxon>
        <taxon>Zostera</taxon>
    </lineage>
</organism>
<dbReference type="InterPro" id="IPR057649">
    <property type="entry name" value="PUB62-63_C"/>
</dbReference>
<sequence>MMVFEDETGKFPRSSYDLHPSRFMIENNDKMEAIGRGFCRTQGGVVSPRCVLGSSSSSQMEPGNNNHRSAHHRQQWNGEGSNGAPPNVGDDVDEGDGEVDGFISTDKVGVAKNINHNNSSGSVQSSSEKRHNDEGRHVMFGLRTEGADDGRGSTGKKHCNNVFGMTEPELYYARILQGQDVSILVQNEQGRENGCGVSGRKVLLSSANHVDLLRMHLSDPITGVLMDDAMILSCGHSYGTSGMHHITRMKSCFKCGHPASGETVRPNLTLRAAVQAFCKEEAASQLTRSTKRRRNKLEQGKINCDGSLQLDMSRGKGVQFPFEVSDHVIIKGNKRTPQRFVGRMAVVTTQCLNGWYVVKTLDNAESVKLQYRSLAKATDDGRISSKDLSPNWK</sequence>
<feature type="region of interest" description="Disordered" evidence="1">
    <location>
        <begin position="50"/>
        <end position="135"/>
    </location>
</feature>
<dbReference type="Proteomes" id="UP000036987">
    <property type="component" value="Unassembled WGS sequence"/>
</dbReference>
<dbReference type="SUPFAM" id="SSF57850">
    <property type="entry name" value="RING/U-box"/>
    <property type="match status" value="1"/>
</dbReference>
<evidence type="ECO:0000313" key="3">
    <source>
        <dbReference type="EMBL" id="KMZ60891.1"/>
    </source>
</evidence>
<dbReference type="EMBL" id="LFYR01001565">
    <property type="protein sequence ID" value="KMZ60891.1"/>
    <property type="molecule type" value="Genomic_DNA"/>
</dbReference>
<accession>A0A0K9NVU4</accession>
<dbReference type="InterPro" id="IPR013083">
    <property type="entry name" value="Znf_RING/FYVE/PHD"/>
</dbReference>
<feature type="domain" description="PUB 62/63 C-terminal" evidence="2">
    <location>
        <begin position="318"/>
        <end position="376"/>
    </location>
</feature>
<keyword evidence="4" id="KW-1185">Reference proteome</keyword>
<gene>
    <name evidence="3" type="ORF">ZOSMA_56G01220</name>
</gene>
<feature type="compositionally biased region" description="Acidic residues" evidence="1">
    <location>
        <begin position="90"/>
        <end position="99"/>
    </location>
</feature>